<organism evidence="2 3">
    <name type="scientific">Saccharomonospora marina XMU15</name>
    <dbReference type="NCBI Taxonomy" id="882083"/>
    <lineage>
        <taxon>Bacteria</taxon>
        <taxon>Bacillati</taxon>
        <taxon>Actinomycetota</taxon>
        <taxon>Actinomycetes</taxon>
        <taxon>Pseudonocardiales</taxon>
        <taxon>Pseudonocardiaceae</taxon>
        <taxon>Saccharomonospora</taxon>
    </lineage>
</organism>
<keyword evidence="3" id="KW-1185">Reference proteome</keyword>
<evidence type="ECO:0000313" key="3">
    <source>
        <dbReference type="Proteomes" id="UP000004926"/>
    </source>
</evidence>
<dbReference type="InterPro" id="IPR022398">
    <property type="entry name" value="Peptidase_S8_His-AS"/>
</dbReference>
<dbReference type="EMBL" id="CM001439">
    <property type="protein sequence ID" value="EHR52751.1"/>
    <property type="molecule type" value="Genomic_DNA"/>
</dbReference>
<dbReference type="SUPFAM" id="SSF69118">
    <property type="entry name" value="AhpD-like"/>
    <property type="match status" value="2"/>
</dbReference>
<dbReference type="PANTHER" id="PTHR35446">
    <property type="entry name" value="SI:CH211-175M2.5"/>
    <property type="match status" value="1"/>
</dbReference>
<dbReference type="PANTHER" id="PTHR35446:SF2">
    <property type="entry name" value="CARBOXYMUCONOLACTONE DECARBOXYLASE-LIKE DOMAIN-CONTAINING PROTEIN"/>
    <property type="match status" value="1"/>
</dbReference>
<dbReference type="Proteomes" id="UP000004926">
    <property type="component" value="Chromosome"/>
</dbReference>
<sequence>MAPTLVRLYLRRSLRQTRHVKAVPTRAARGLVAEVYRQVERDFGMMAPPVGLHSPSPEALAASWLILRETLVARGHVDRASKELVATSVSAANRCPYCEDVHGTTVAGLVAAEDRRDNAERERIEAWVKETATAGTADNLPFTAVQAPEIIGTAVAFHYYNRMVNVFLGDSPLPPHVPEAARPRARRVLSWILRPSGGGPRAGTSLRLLPAARQPDELCWARANPIVADAFARAYAALDAAGERSVPASVRDLVRRHLRAWDGEPPGISRSWVDEATAELSEADQAVGRFALVVALAAYQVDDGLVAAVRRAGAGDRELVEVAAWASMAAARRVSTWLAAGSSACG</sequence>
<feature type="domain" description="Carboxymuconolactone decarboxylase-like" evidence="1">
    <location>
        <begin position="59"/>
        <end position="104"/>
    </location>
</feature>
<dbReference type="eggNOG" id="COG2128">
    <property type="taxonomic scope" value="Bacteria"/>
</dbReference>
<dbReference type="Gene3D" id="1.20.1290.10">
    <property type="entry name" value="AhpD-like"/>
    <property type="match status" value="2"/>
</dbReference>
<protein>
    <submittedName>
        <fullName evidence="2">Carboxymuconolactone decarboxylase family protein</fullName>
    </submittedName>
</protein>
<evidence type="ECO:0000259" key="1">
    <source>
        <dbReference type="Pfam" id="PF02627"/>
    </source>
</evidence>
<evidence type="ECO:0000313" key="2">
    <source>
        <dbReference type="EMBL" id="EHR52751.1"/>
    </source>
</evidence>
<accession>H5XBW4</accession>
<proteinExistence type="predicted"/>
<name>H5XBW4_9PSEU</name>
<reference evidence="2 3" key="1">
    <citation type="journal article" date="2012" name="Stand. Genomic Sci.">
        <title>Genome sequence of the ocean sediment bacterium Saccharomonospora marina type strain (XMU15(T)).</title>
        <authorList>
            <person name="Klenk H.P."/>
            <person name="Lu M."/>
            <person name="Lucas S."/>
            <person name="Lapidus A."/>
            <person name="Copeland A."/>
            <person name="Pitluck S."/>
            <person name="Goodwin L.A."/>
            <person name="Han C."/>
            <person name="Tapia R."/>
            <person name="Brambilla E.M."/>
            <person name="Potter G."/>
            <person name="Land M."/>
            <person name="Ivanova N."/>
            <person name="Rohde M."/>
            <person name="Goker M."/>
            <person name="Detter J.C."/>
            <person name="Li W.J."/>
            <person name="Kyrpides N.C."/>
            <person name="Woyke T."/>
        </authorList>
    </citation>
    <scope>NUCLEOTIDE SEQUENCE [LARGE SCALE GENOMIC DNA]</scope>
    <source>
        <strain evidence="2 3">XMU15</strain>
    </source>
</reference>
<dbReference type="AlphaFoldDB" id="H5XBW4"/>
<dbReference type="GO" id="GO:0051920">
    <property type="term" value="F:peroxiredoxin activity"/>
    <property type="evidence" value="ECO:0007669"/>
    <property type="project" value="InterPro"/>
</dbReference>
<dbReference type="RefSeq" id="WP_009156129.1">
    <property type="nucleotide sequence ID" value="NZ_CM001439.1"/>
</dbReference>
<dbReference type="OrthoDB" id="3342615at2"/>
<gene>
    <name evidence="2" type="ORF">SacmaDRAFT_4568</name>
</gene>
<dbReference type="HOGENOM" id="CLU_049031_0_0_11"/>
<dbReference type="InterPro" id="IPR003779">
    <property type="entry name" value="CMD-like"/>
</dbReference>
<dbReference type="STRING" id="882083.SacmaDRAFT_4568"/>
<dbReference type="InterPro" id="IPR029032">
    <property type="entry name" value="AhpD-like"/>
</dbReference>
<dbReference type="Pfam" id="PF02627">
    <property type="entry name" value="CMD"/>
    <property type="match status" value="1"/>
</dbReference>
<dbReference type="PROSITE" id="PS00137">
    <property type="entry name" value="SUBTILASE_HIS"/>
    <property type="match status" value="1"/>
</dbReference>